<protein>
    <submittedName>
        <fullName evidence="4">GGDEF-domain containing protein</fullName>
    </submittedName>
</protein>
<name>A0ABX4YK57_9LEPT</name>
<evidence type="ECO:0000313" key="4">
    <source>
        <dbReference type="EMBL" id="PNV75525.1"/>
    </source>
</evidence>
<dbReference type="InterPro" id="IPR029787">
    <property type="entry name" value="Nucleotide_cyclase"/>
</dbReference>
<evidence type="ECO:0000259" key="2">
    <source>
        <dbReference type="PROSITE" id="PS50883"/>
    </source>
</evidence>
<keyword evidence="1" id="KW-0472">Membrane</keyword>
<dbReference type="SMART" id="SM00052">
    <property type="entry name" value="EAL"/>
    <property type="match status" value="1"/>
</dbReference>
<keyword evidence="1" id="KW-1133">Transmembrane helix</keyword>
<dbReference type="Gene3D" id="3.20.20.450">
    <property type="entry name" value="EAL domain"/>
    <property type="match status" value="1"/>
</dbReference>
<dbReference type="CDD" id="cd01948">
    <property type="entry name" value="EAL"/>
    <property type="match status" value="1"/>
</dbReference>
<sequence length="562" mass="63042">MDHRDFNLYSSLNKIPFLKSYSRKIMTVALLGALIPLGSLLFFIGIFARIDSEIATPIVSLALLSTSIGAFITIFGLHKLLAPVVYTSKSLHRYKSEKILPDLPTEFRDEVGILMRDTASTVKKLDELVHYLVNYDGLTGLPNRTHFLERFSIALRELSEKDSSLSIPILSLEVTRIKEIRLNYGLHMGDLYLRGLAQKLEVLLGQETVLARTGDGEFSFFPVLPDSKVLSDAEKWAKKIQDAASSSIQVVSQNISSEIKAGIAVYPFDGKSADQLLLKSETALNQAKQSGFSKVQSYSSEWKIRMKEKYLMEKDLAQSIAKEELFLNYQPRIDLQTGKTVSAEALIRWQHPDLGIVSPTVFIPIAEESGFIMEIGEFVLEKALEDLAQWKKANLSPIRISINLSAKQLEDSQIPKKILRSIEKYAIEVGDIELEITESSLITNMTSALEILAELHSWGIALSLDDFGTGYSNLAYLSRLPLRTLKIDQSFVRRILVDSNSLAISRTIVALGKSLGLRITAEGIETENQLRKIRDLGCDEVQGFYFSRPISFQDLIEFTHRK</sequence>
<dbReference type="EMBL" id="MCRM02000006">
    <property type="protein sequence ID" value="PNV75525.1"/>
    <property type="molecule type" value="Genomic_DNA"/>
</dbReference>
<dbReference type="Proteomes" id="UP000094669">
    <property type="component" value="Unassembled WGS sequence"/>
</dbReference>
<dbReference type="PROSITE" id="PS50883">
    <property type="entry name" value="EAL"/>
    <property type="match status" value="1"/>
</dbReference>
<dbReference type="Pfam" id="PF00990">
    <property type="entry name" value="GGDEF"/>
    <property type="match status" value="1"/>
</dbReference>
<dbReference type="SUPFAM" id="SSF55073">
    <property type="entry name" value="Nucleotide cyclase"/>
    <property type="match status" value="1"/>
</dbReference>
<dbReference type="InterPro" id="IPR035919">
    <property type="entry name" value="EAL_sf"/>
</dbReference>
<dbReference type="RefSeq" id="WP_010413322.1">
    <property type="nucleotide sequence ID" value="NZ_MCRM02000006.1"/>
</dbReference>
<dbReference type="PROSITE" id="PS50887">
    <property type="entry name" value="GGDEF"/>
    <property type="match status" value="1"/>
</dbReference>
<feature type="domain" description="EAL" evidence="2">
    <location>
        <begin position="309"/>
        <end position="562"/>
    </location>
</feature>
<keyword evidence="1" id="KW-0812">Transmembrane</keyword>
<proteinExistence type="predicted"/>
<feature type="transmembrane region" description="Helical" evidence="1">
    <location>
        <begin position="54"/>
        <end position="77"/>
    </location>
</feature>
<dbReference type="SMART" id="SM00267">
    <property type="entry name" value="GGDEF"/>
    <property type="match status" value="1"/>
</dbReference>
<dbReference type="NCBIfam" id="TIGR00254">
    <property type="entry name" value="GGDEF"/>
    <property type="match status" value="1"/>
</dbReference>
<comment type="caution">
    <text evidence="4">The sequence shown here is derived from an EMBL/GenBank/DDBJ whole genome shotgun (WGS) entry which is preliminary data.</text>
</comment>
<feature type="domain" description="GGDEF" evidence="3">
    <location>
        <begin position="165"/>
        <end position="300"/>
    </location>
</feature>
<gene>
    <name evidence="4" type="ORF">BES34_007760</name>
</gene>
<dbReference type="PANTHER" id="PTHR33121:SF70">
    <property type="entry name" value="SIGNALING PROTEIN YKOW"/>
    <property type="match status" value="1"/>
</dbReference>
<dbReference type="InterPro" id="IPR001633">
    <property type="entry name" value="EAL_dom"/>
</dbReference>
<dbReference type="Pfam" id="PF00563">
    <property type="entry name" value="EAL"/>
    <property type="match status" value="1"/>
</dbReference>
<dbReference type="SUPFAM" id="SSF141868">
    <property type="entry name" value="EAL domain-like"/>
    <property type="match status" value="1"/>
</dbReference>
<evidence type="ECO:0000259" key="3">
    <source>
        <dbReference type="PROSITE" id="PS50887"/>
    </source>
</evidence>
<dbReference type="Gene3D" id="3.30.70.270">
    <property type="match status" value="1"/>
</dbReference>
<accession>A0ABX4YK57</accession>
<keyword evidence="5" id="KW-1185">Reference proteome</keyword>
<dbReference type="InterPro" id="IPR043128">
    <property type="entry name" value="Rev_trsase/Diguanyl_cyclase"/>
</dbReference>
<evidence type="ECO:0000313" key="5">
    <source>
        <dbReference type="Proteomes" id="UP000094669"/>
    </source>
</evidence>
<evidence type="ECO:0000256" key="1">
    <source>
        <dbReference type="SAM" id="Phobius"/>
    </source>
</evidence>
<dbReference type="CDD" id="cd01949">
    <property type="entry name" value="GGDEF"/>
    <property type="match status" value="1"/>
</dbReference>
<reference evidence="4" key="1">
    <citation type="submission" date="2018-01" db="EMBL/GenBank/DDBJ databases">
        <title>Genomic characterization of Leptospira inadai serogroup Lyme isolated from captured rat in Brazil and comparative analysis with human reference strain.</title>
        <authorList>
            <person name="Moreno L.Z."/>
            <person name="Loureiro A.P."/>
            <person name="Miraglia F."/>
            <person name="Kremer F.S."/>
            <person name="Eslabao M.R."/>
            <person name="Dellagostin O.A."/>
            <person name="Lilenbaum W."/>
            <person name="Moreno A.M."/>
        </authorList>
    </citation>
    <scope>NUCLEOTIDE SEQUENCE [LARGE SCALE GENOMIC DNA]</scope>
    <source>
        <strain evidence="4">M34/99</strain>
    </source>
</reference>
<dbReference type="PANTHER" id="PTHR33121">
    <property type="entry name" value="CYCLIC DI-GMP PHOSPHODIESTERASE PDEF"/>
    <property type="match status" value="1"/>
</dbReference>
<dbReference type="InterPro" id="IPR000160">
    <property type="entry name" value="GGDEF_dom"/>
</dbReference>
<dbReference type="InterPro" id="IPR050706">
    <property type="entry name" value="Cyclic-di-GMP_PDE-like"/>
</dbReference>
<organism evidence="4 5">
    <name type="scientific">Leptospira inadai serovar Lyme</name>
    <dbReference type="NCBI Taxonomy" id="293084"/>
    <lineage>
        <taxon>Bacteria</taxon>
        <taxon>Pseudomonadati</taxon>
        <taxon>Spirochaetota</taxon>
        <taxon>Spirochaetia</taxon>
        <taxon>Leptospirales</taxon>
        <taxon>Leptospiraceae</taxon>
        <taxon>Leptospira</taxon>
    </lineage>
</organism>
<feature type="transmembrane region" description="Helical" evidence="1">
    <location>
        <begin position="25"/>
        <end position="48"/>
    </location>
</feature>